<reference evidence="2 3" key="1">
    <citation type="journal article" date="2012" name="PLoS Pathog.">
        <title>The genome of the obligate intracellular parasite Trachipleistophora hominis: new insights into microsporidian genome dynamics and reductive evolution.</title>
        <authorList>
            <person name="Heinz E."/>
            <person name="Williams T.A."/>
            <person name="Nakjang S."/>
            <person name="Noel C.J."/>
            <person name="Swan D.C."/>
            <person name="Goldberg A.V."/>
            <person name="Harris S.R."/>
            <person name="Weinmaier T."/>
            <person name="Markert S."/>
            <person name="Becher D."/>
            <person name="Bernhardt J."/>
            <person name="Dagan T."/>
            <person name="Hacker C."/>
            <person name="Lucocq J.M."/>
            <person name="Schweder T."/>
            <person name="Rattei T."/>
            <person name="Hall N."/>
            <person name="Hirt R.P."/>
            <person name="Embley T.M."/>
        </authorList>
    </citation>
    <scope>NUCLEOTIDE SEQUENCE [LARGE SCALE GENOMIC DNA]</scope>
</reference>
<dbReference type="PANTHER" id="PTHR19446">
    <property type="entry name" value="REVERSE TRANSCRIPTASES"/>
    <property type="match status" value="1"/>
</dbReference>
<dbReference type="EMBL" id="JH994088">
    <property type="protein sequence ID" value="ELQ74009.1"/>
    <property type="molecule type" value="Genomic_DNA"/>
</dbReference>
<proteinExistence type="predicted"/>
<feature type="non-terminal residue" evidence="2">
    <location>
        <position position="1"/>
    </location>
</feature>
<dbReference type="OrthoDB" id="5534248at2759"/>
<gene>
    <name evidence="2" type="ORF">THOM_3075</name>
</gene>
<sequence>VERVCSCSGSKKGGLDFLDHYRGISPTSTLCKIVTKICANRLSNFSEREKILIHKQAGFRKLEECIAHATSLYEIGRQRSLKGRATYAAFLDFSKVYDRVPTKVCLPN</sequence>
<feature type="domain" description="Reverse transcriptase" evidence="1">
    <location>
        <begin position="11"/>
        <end position="102"/>
    </location>
</feature>
<protein>
    <submittedName>
        <fullName evidence="2">Putative RNA-directed DNA polymerase (Reverse transcriptase), Non LTR Retrotransposon protein</fullName>
    </submittedName>
</protein>
<evidence type="ECO:0000313" key="2">
    <source>
        <dbReference type="EMBL" id="ELQ74009.1"/>
    </source>
</evidence>
<dbReference type="HOGENOM" id="CLU_2203405_0_0_1"/>
<keyword evidence="2" id="KW-0695">RNA-directed DNA polymerase</keyword>
<accession>L7JRF1</accession>
<keyword evidence="2" id="KW-0548">Nucleotidyltransferase</keyword>
<evidence type="ECO:0000313" key="3">
    <source>
        <dbReference type="Proteomes" id="UP000011185"/>
    </source>
</evidence>
<evidence type="ECO:0000259" key="1">
    <source>
        <dbReference type="Pfam" id="PF00078"/>
    </source>
</evidence>
<keyword evidence="3" id="KW-1185">Reference proteome</keyword>
<dbReference type="AlphaFoldDB" id="L7JRF1"/>
<dbReference type="GO" id="GO:0003964">
    <property type="term" value="F:RNA-directed DNA polymerase activity"/>
    <property type="evidence" value="ECO:0007669"/>
    <property type="project" value="UniProtKB-KW"/>
</dbReference>
<dbReference type="Proteomes" id="UP000011185">
    <property type="component" value="Unassembled WGS sequence"/>
</dbReference>
<keyword evidence="2" id="KW-0808">Transferase</keyword>
<dbReference type="Pfam" id="PF00078">
    <property type="entry name" value="RVT_1"/>
    <property type="match status" value="1"/>
</dbReference>
<dbReference type="InParanoid" id="L7JRF1"/>
<dbReference type="VEuPathDB" id="MicrosporidiaDB:THOM_3075"/>
<organism evidence="2 3">
    <name type="scientific">Trachipleistophora hominis</name>
    <name type="common">Microsporidian parasite</name>
    <dbReference type="NCBI Taxonomy" id="72359"/>
    <lineage>
        <taxon>Eukaryota</taxon>
        <taxon>Fungi</taxon>
        <taxon>Fungi incertae sedis</taxon>
        <taxon>Microsporidia</taxon>
        <taxon>Pleistophoridae</taxon>
        <taxon>Trachipleistophora</taxon>
    </lineage>
</organism>
<dbReference type="InterPro" id="IPR000477">
    <property type="entry name" value="RT_dom"/>
</dbReference>
<name>L7JRF1_TRAHO</name>